<evidence type="ECO:0000256" key="10">
    <source>
        <dbReference type="PIRSR" id="PIRSR036696-2"/>
    </source>
</evidence>
<dbReference type="InterPro" id="IPR010159">
    <property type="entry name" value="N-acyl_aa_amidohydrolase"/>
</dbReference>
<dbReference type="InterPro" id="IPR052083">
    <property type="entry name" value="Aminoacylase-1_M20A"/>
</dbReference>
<dbReference type="InterPro" id="IPR011650">
    <property type="entry name" value="Peptidase_M20_dimer"/>
</dbReference>
<feature type="binding site" evidence="10">
    <location>
        <position position="148"/>
    </location>
    <ligand>
        <name>Zn(2+)</name>
        <dbReference type="ChEBI" id="CHEBI:29105"/>
        <label>2</label>
    </ligand>
</feature>
<comment type="subcellular location">
    <subcellularLocation>
        <location evidence="1">Cytoplasm</location>
    </subcellularLocation>
</comment>
<feature type="active site" evidence="9">
    <location>
        <position position="79"/>
    </location>
</feature>
<dbReference type="FunFam" id="3.30.70.360:FF:000005">
    <property type="entry name" value="Putative Aminoacylase-1"/>
    <property type="match status" value="1"/>
</dbReference>
<proteinExistence type="inferred from homology"/>
<gene>
    <name evidence="12" type="ORF">AX774_g5128</name>
</gene>
<dbReference type="PANTHER" id="PTHR45892">
    <property type="entry name" value="AMINOACYLASE-1"/>
    <property type="match status" value="1"/>
</dbReference>
<dbReference type="GO" id="GO:0046872">
    <property type="term" value="F:metal ion binding"/>
    <property type="evidence" value="ECO:0007669"/>
    <property type="project" value="UniProtKB-KW"/>
</dbReference>
<dbReference type="InterPro" id="IPR002933">
    <property type="entry name" value="Peptidase_M20"/>
</dbReference>
<accession>A0A1R1PKE1</accession>
<reference evidence="13" key="1">
    <citation type="submission" date="2017-01" db="EMBL/GenBank/DDBJ databases">
        <authorList>
            <person name="Wang Y."/>
            <person name="White M."/>
            <person name="Kvist S."/>
            <person name="Moncalvo J.-M."/>
        </authorList>
    </citation>
    <scope>NUCLEOTIDE SEQUENCE [LARGE SCALE GENOMIC DNA]</scope>
    <source>
        <strain evidence="13">COL-18-3</strain>
    </source>
</reference>
<evidence type="ECO:0000256" key="3">
    <source>
        <dbReference type="ARBA" id="ARBA00011913"/>
    </source>
</evidence>
<dbReference type="Gene3D" id="3.40.630.10">
    <property type="entry name" value="Zn peptidases"/>
    <property type="match status" value="1"/>
</dbReference>
<evidence type="ECO:0000313" key="12">
    <source>
        <dbReference type="EMBL" id="OMH81424.1"/>
    </source>
</evidence>
<evidence type="ECO:0000256" key="8">
    <source>
        <dbReference type="ARBA" id="ARBA00029656"/>
    </source>
</evidence>
<feature type="active site" description="Proton acceptor" evidence="9">
    <location>
        <position position="147"/>
    </location>
</feature>
<organism evidence="12 13">
    <name type="scientific">Zancudomyces culisetae</name>
    <name type="common">Gut fungus</name>
    <name type="synonym">Smittium culisetae</name>
    <dbReference type="NCBI Taxonomy" id="1213189"/>
    <lineage>
        <taxon>Eukaryota</taxon>
        <taxon>Fungi</taxon>
        <taxon>Fungi incertae sedis</taxon>
        <taxon>Zoopagomycota</taxon>
        <taxon>Kickxellomycotina</taxon>
        <taxon>Harpellomycetes</taxon>
        <taxon>Harpellales</taxon>
        <taxon>Legeriomycetaceae</taxon>
        <taxon>Zancudomyces</taxon>
    </lineage>
</organism>
<dbReference type="InterPro" id="IPR001261">
    <property type="entry name" value="ArgE/DapE_CS"/>
</dbReference>
<feature type="binding site" evidence="10">
    <location>
        <position position="77"/>
    </location>
    <ligand>
        <name>Zn(2+)</name>
        <dbReference type="ChEBI" id="CHEBI:29105"/>
        <label>1</label>
    </ligand>
</feature>
<feature type="binding site" evidence="10">
    <location>
        <position position="175"/>
    </location>
    <ligand>
        <name>Zn(2+)</name>
        <dbReference type="ChEBI" id="CHEBI:29105"/>
        <label>1</label>
    </ligand>
</feature>
<dbReference type="Gene3D" id="3.30.70.360">
    <property type="match status" value="1"/>
</dbReference>
<comment type="similarity">
    <text evidence="2">Belongs to the peptidase M20A family.</text>
</comment>
<evidence type="ECO:0000313" key="13">
    <source>
        <dbReference type="Proteomes" id="UP000188320"/>
    </source>
</evidence>
<dbReference type="GO" id="GO:0004046">
    <property type="term" value="F:aminoacylase activity"/>
    <property type="evidence" value="ECO:0007669"/>
    <property type="project" value="UniProtKB-EC"/>
</dbReference>
<evidence type="ECO:0000259" key="11">
    <source>
        <dbReference type="Pfam" id="PF07687"/>
    </source>
</evidence>
<dbReference type="AlphaFoldDB" id="A0A1R1PKE1"/>
<feature type="binding site" evidence="10">
    <location>
        <position position="374"/>
    </location>
    <ligand>
        <name>Zn(2+)</name>
        <dbReference type="ChEBI" id="CHEBI:29105"/>
        <label>2</label>
    </ligand>
</feature>
<feature type="domain" description="Peptidase M20 dimerisation" evidence="11">
    <location>
        <begin position="195"/>
        <end position="302"/>
    </location>
</feature>
<dbReference type="PIRSF" id="PIRSF036696">
    <property type="entry name" value="ACY-1"/>
    <property type="match status" value="1"/>
</dbReference>
<dbReference type="EC" id="3.5.1.14" evidence="3"/>
<dbReference type="PANTHER" id="PTHR45892:SF1">
    <property type="entry name" value="AMINOACYLASE-1"/>
    <property type="match status" value="1"/>
</dbReference>
<dbReference type="NCBIfam" id="TIGR01880">
    <property type="entry name" value="Ac-peptdase-euk"/>
    <property type="match status" value="1"/>
</dbReference>
<dbReference type="OrthoDB" id="3064516at2759"/>
<dbReference type="Pfam" id="PF01546">
    <property type="entry name" value="Peptidase_M20"/>
    <property type="match status" value="1"/>
</dbReference>
<evidence type="ECO:0000256" key="5">
    <source>
        <dbReference type="ARBA" id="ARBA00022723"/>
    </source>
</evidence>
<comment type="caution">
    <text evidence="12">The sequence shown here is derived from an EMBL/GenBank/DDBJ whole genome shotgun (WGS) entry which is preliminary data.</text>
</comment>
<evidence type="ECO:0000256" key="2">
    <source>
        <dbReference type="ARBA" id="ARBA00006247"/>
    </source>
</evidence>
<dbReference type="Proteomes" id="UP000188320">
    <property type="component" value="Unassembled WGS sequence"/>
</dbReference>
<dbReference type="GO" id="GO:0005737">
    <property type="term" value="C:cytoplasm"/>
    <property type="evidence" value="ECO:0007669"/>
    <property type="project" value="UniProtKB-SubCell"/>
</dbReference>
<evidence type="ECO:0000256" key="4">
    <source>
        <dbReference type="ARBA" id="ARBA00022490"/>
    </source>
</evidence>
<dbReference type="Gene3D" id="1.10.150.900">
    <property type="match status" value="1"/>
</dbReference>
<dbReference type="SUPFAM" id="SSF55031">
    <property type="entry name" value="Bacterial exopeptidase dimerisation domain"/>
    <property type="match status" value="1"/>
</dbReference>
<name>A0A1R1PKE1_ZANCU</name>
<keyword evidence="5 10" id="KW-0479">Metal-binding</keyword>
<dbReference type="InterPro" id="IPR036264">
    <property type="entry name" value="Bact_exopeptidase_dim_dom"/>
</dbReference>
<keyword evidence="13" id="KW-1185">Reference proteome</keyword>
<dbReference type="EMBL" id="LSSK01000903">
    <property type="protein sequence ID" value="OMH81424.1"/>
    <property type="molecule type" value="Genomic_DNA"/>
</dbReference>
<dbReference type="PROSITE" id="PS00758">
    <property type="entry name" value="ARGE_DAPE_CPG2_1"/>
    <property type="match status" value="1"/>
</dbReference>
<evidence type="ECO:0000256" key="6">
    <source>
        <dbReference type="ARBA" id="ARBA00022801"/>
    </source>
</evidence>
<feature type="binding site" evidence="10">
    <location>
        <position position="113"/>
    </location>
    <ligand>
        <name>Zn(2+)</name>
        <dbReference type="ChEBI" id="CHEBI:29105"/>
        <label>2</label>
    </ligand>
</feature>
<sequence length="402" mass="44863">MTVDQEPASVSRFRKYLQIKSVHPKPDYESIKNYLIEQADEIGLEHQVVECVEGKPVIIIKLAGSDPTQKSILLSSHTDVVPVFEDQWKYPPFAAERAFEDGEYRIYARGSQDMKAQGFSYMEALRAIKNSGQKLTRNVFAIYAPDEEIGGADGVGVFSETKEFEALNAGFDLDEGIGSHENILWALGAERLVSAVKFTAHGNTGHGSQFIEGTAIEKLLPVINAMMALREEEKNRLETTWSNKEEHQGEVTSVNLTILEGGKQQNVVPATYSATFDIRVSPRRNIVEFRKMISDLAEKHGVECQFLYKETRNPITEWDSTNPFFSSIESVCKKYGKTIIPAICPGATDARYVRYKGIPAIGMSPLANLPLLAHAHNEYVTESEYLKAINFYIDIVTGLANV</sequence>
<keyword evidence="4" id="KW-0963">Cytoplasm</keyword>
<evidence type="ECO:0000256" key="7">
    <source>
        <dbReference type="ARBA" id="ARBA00022833"/>
    </source>
</evidence>
<evidence type="ECO:0000256" key="1">
    <source>
        <dbReference type="ARBA" id="ARBA00004496"/>
    </source>
</evidence>
<evidence type="ECO:0000256" key="9">
    <source>
        <dbReference type="PIRSR" id="PIRSR036696-1"/>
    </source>
</evidence>
<keyword evidence="7 10" id="KW-0862">Zinc</keyword>
<feature type="binding site" evidence="10">
    <location>
        <position position="113"/>
    </location>
    <ligand>
        <name>Zn(2+)</name>
        <dbReference type="ChEBI" id="CHEBI:29105"/>
        <label>1</label>
    </ligand>
</feature>
<keyword evidence="6" id="KW-0378">Hydrolase</keyword>
<dbReference type="Pfam" id="PF07687">
    <property type="entry name" value="M20_dimer"/>
    <property type="match status" value="1"/>
</dbReference>
<comment type="cofactor">
    <cofactor evidence="10">
        <name>Zn(2+)</name>
        <dbReference type="ChEBI" id="CHEBI:29105"/>
    </cofactor>
    <text evidence="10">Binds 2 Zn(2+) ions per subunit.</text>
</comment>
<dbReference type="GO" id="GO:0006520">
    <property type="term" value="P:amino acid metabolic process"/>
    <property type="evidence" value="ECO:0007669"/>
    <property type="project" value="InterPro"/>
</dbReference>
<protein>
    <recommendedName>
        <fullName evidence="3">N-acyl-aliphatic-L-amino acid amidohydrolase</fullName>
        <ecNumber evidence="3">3.5.1.14</ecNumber>
    </recommendedName>
    <alternativeName>
        <fullName evidence="8">N-acyl-L-amino-acid amidohydrolase</fullName>
    </alternativeName>
</protein>
<dbReference type="SUPFAM" id="SSF53187">
    <property type="entry name" value="Zn-dependent exopeptidases"/>
    <property type="match status" value="1"/>
</dbReference>